<dbReference type="InterPro" id="IPR011263">
    <property type="entry name" value="DNA-dir_RNA_pol_RpoA/D/Rpb3"/>
</dbReference>
<dbReference type="InterPro" id="IPR036603">
    <property type="entry name" value="RBP11-like"/>
</dbReference>
<dbReference type="InterPro" id="IPR022842">
    <property type="entry name" value="RNAP_Rpo3/Rpb3/RPAC1"/>
</dbReference>
<dbReference type="Gene3D" id="3.30.1360.10">
    <property type="entry name" value="RNA polymerase, RBP11-like subunit"/>
    <property type="match status" value="1"/>
</dbReference>
<dbReference type="PANTHER" id="PTHR11800">
    <property type="entry name" value="DNA-DIRECTED RNA POLYMERASE"/>
    <property type="match status" value="1"/>
</dbReference>
<organism evidence="8 9">
    <name type="scientific">Pristionchus mayeri</name>
    <dbReference type="NCBI Taxonomy" id="1317129"/>
    <lineage>
        <taxon>Eukaryota</taxon>
        <taxon>Metazoa</taxon>
        <taxon>Ecdysozoa</taxon>
        <taxon>Nematoda</taxon>
        <taxon>Chromadorea</taxon>
        <taxon>Rhabditida</taxon>
        <taxon>Rhabditina</taxon>
        <taxon>Diplogasteromorpha</taxon>
        <taxon>Diplogasteroidea</taxon>
        <taxon>Neodiplogasteridae</taxon>
        <taxon>Pristionchus</taxon>
    </lineage>
</organism>
<evidence type="ECO:0000256" key="6">
    <source>
        <dbReference type="ARBA" id="ARBA00025804"/>
    </source>
</evidence>
<reference evidence="9" key="1">
    <citation type="submission" date="2022-10" db="EMBL/GenBank/DDBJ databases">
        <title>Genome assembly of Pristionchus species.</title>
        <authorList>
            <person name="Yoshida K."/>
            <person name="Sommer R.J."/>
        </authorList>
    </citation>
    <scope>NUCLEOTIDE SEQUENCE [LARGE SCALE GENOMIC DNA]</scope>
    <source>
        <strain evidence="9">RS5460</strain>
    </source>
</reference>
<dbReference type="SUPFAM" id="SSF56553">
    <property type="entry name" value="Insert subdomain of RNA polymerase alpha subunit"/>
    <property type="match status" value="1"/>
</dbReference>
<dbReference type="Gene3D" id="2.170.120.12">
    <property type="entry name" value="DNA-directed RNA polymerase, insert domain"/>
    <property type="match status" value="1"/>
</dbReference>
<dbReference type="EMBL" id="BTRK01000006">
    <property type="protein sequence ID" value="GMR59751.1"/>
    <property type="molecule type" value="Genomic_DNA"/>
</dbReference>
<dbReference type="AlphaFoldDB" id="A0AAN5DAA7"/>
<name>A0AAN5DAA7_9BILA</name>
<evidence type="ECO:0000256" key="4">
    <source>
        <dbReference type="ARBA" id="ARBA00023163"/>
    </source>
</evidence>
<dbReference type="Proteomes" id="UP001328107">
    <property type="component" value="Unassembled WGS sequence"/>
</dbReference>
<dbReference type="Pfam" id="PF01193">
    <property type="entry name" value="RNA_pol_L"/>
    <property type="match status" value="1"/>
</dbReference>
<dbReference type="Pfam" id="PF01000">
    <property type="entry name" value="RNA_pol_A_bac"/>
    <property type="match status" value="1"/>
</dbReference>
<dbReference type="FunFam" id="2.170.120.12:FF:000003">
    <property type="entry name" value="Dna-directed rna polymerases i and iii subunit"/>
    <property type="match status" value="1"/>
</dbReference>
<dbReference type="InterPro" id="IPR033901">
    <property type="entry name" value="RNAPI/III_AC40"/>
</dbReference>
<dbReference type="InterPro" id="IPR011262">
    <property type="entry name" value="DNA-dir_RNA_pol_insert"/>
</dbReference>
<keyword evidence="5" id="KW-0539">Nucleus</keyword>
<keyword evidence="4" id="KW-0804">Transcription</keyword>
<evidence type="ECO:0000259" key="7">
    <source>
        <dbReference type="SMART" id="SM00662"/>
    </source>
</evidence>
<proteinExistence type="inferred from homology"/>
<evidence type="ECO:0000256" key="3">
    <source>
        <dbReference type="ARBA" id="ARBA00022478"/>
    </source>
</evidence>
<dbReference type="SUPFAM" id="SSF55257">
    <property type="entry name" value="RBP11-like subunits of RNA polymerase"/>
    <property type="match status" value="1"/>
</dbReference>
<dbReference type="HAMAP" id="MF_00320">
    <property type="entry name" value="RNApol_arch_Rpo3"/>
    <property type="match status" value="1"/>
</dbReference>
<evidence type="ECO:0000256" key="1">
    <source>
        <dbReference type="ARBA" id="ARBA00004123"/>
    </source>
</evidence>
<dbReference type="GO" id="GO:0046983">
    <property type="term" value="F:protein dimerization activity"/>
    <property type="evidence" value="ECO:0007669"/>
    <property type="project" value="InterPro"/>
</dbReference>
<dbReference type="SMART" id="SM00662">
    <property type="entry name" value="RPOLD"/>
    <property type="match status" value="1"/>
</dbReference>
<gene>
    <name evidence="8" type="ORF">PMAYCL1PPCAC_29946</name>
</gene>
<dbReference type="InterPro" id="IPR036643">
    <property type="entry name" value="RNApol_insert_sf"/>
</dbReference>
<feature type="domain" description="DNA-directed RNA polymerase RpoA/D/Rpb3-type" evidence="7">
    <location>
        <begin position="78"/>
        <end position="366"/>
    </location>
</feature>
<comment type="subcellular location">
    <subcellularLocation>
        <location evidence="1">Nucleus</location>
    </subcellularLocation>
</comment>
<protein>
    <recommendedName>
        <fullName evidence="2">DNA-directed RNA polymerases I and III subunit RPAC1</fullName>
    </recommendedName>
</protein>
<evidence type="ECO:0000256" key="5">
    <source>
        <dbReference type="ARBA" id="ARBA00023242"/>
    </source>
</evidence>
<keyword evidence="9" id="KW-1185">Reference proteome</keyword>
<evidence type="ECO:0000256" key="2">
    <source>
        <dbReference type="ARBA" id="ARBA00022083"/>
    </source>
</evidence>
<sequence length="375" mass="41830">LIVFRMPRSSKKTSKKVEDMEVDGEDRGNLLFMENERVINAFDSPSDVASARRGAFNVKSILKEIKVEMIKETDEKMTLEYDIIGVDAPIANALRRVLIAEVPSMAIEKIYLYQNTSVIQDEVLSHRLGLLPLYCDPREFEMPKEKIVGINENGVDCEEVPTPDPNVHLVFSINVTCTKNAKASAAASEPSELYHDSSVYSSAFQWIPIGDQKERFAANPPRMVHEDILVAKMRPGQQIEALVHCVKGIGRDHAKFSPVATASYRLLPFINLNREVEGAEAELLQKAFSEGVVEIREGKAVVVDARRDTSSRNVFRHEELEDAVEMGKVKDHFIFSVESTGALPASTLVVEACKVLERKSRVLKELISASLAEFA</sequence>
<dbReference type="GO" id="GO:0003899">
    <property type="term" value="F:DNA-directed RNA polymerase activity"/>
    <property type="evidence" value="ECO:0007669"/>
    <property type="project" value="InterPro"/>
</dbReference>
<dbReference type="PANTHER" id="PTHR11800:SF13">
    <property type="entry name" value="DNA-DIRECTED RNA POLYMERASES I AND III SUBUNIT RPAC1"/>
    <property type="match status" value="1"/>
</dbReference>
<evidence type="ECO:0000313" key="9">
    <source>
        <dbReference type="Proteomes" id="UP001328107"/>
    </source>
</evidence>
<accession>A0AAN5DAA7</accession>
<evidence type="ECO:0000313" key="8">
    <source>
        <dbReference type="EMBL" id="GMR59751.1"/>
    </source>
</evidence>
<comment type="caution">
    <text evidence="8">The sequence shown here is derived from an EMBL/GenBank/DDBJ whole genome shotgun (WGS) entry which is preliminary data.</text>
</comment>
<keyword evidence="3" id="KW-0240">DNA-directed RNA polymerase</keyword>
<dbReference type="GO" id="GO:0005666">
    <property type="term" value="C:RNA polymerase III complex"/>
    <property type="evidence" value="ECO:0007669"/>
    <property type="project" value="TreeGrafter"/>
</dbReference>
<feature type="non-terminal residue" evidence="8">
    <location>
        <position position="1"/>
    </location>
</feature>
<dbReference type="GO" id="GO:0006351">
    <property type="term" value="P:DNA-templated transcription"/>
    <property type="evidence" value="ECO:0007669"/>
    <property type="project" value="InterPro"/>
</dbReference>
<comment type="similarity">
    <text evidence="6">Belongs to the archaeal Rpo3/eukaryotic RPB3 RNA polymerase subunit family.</text>
</comment>
<dbReference type="CDD" id="cd07032">
    <property type="entry name" value="RNAP_I_II_AC40"/>
    <property type="match status" value="1"/>
</dbReference>
<dbReference type="GO" id="GO:0005736">
    <property type="term" value="C:RNA polymerase I complex"/>
    <property type="evidence" value="ECO:0007669"/>
    <property type="project" value="TreeGrafter"/>
</dbReference>
<dbReference type="InterPro" id="IPR050518">
    <property type="entry name" value="Rpo3/RPB3_RNA_Pol_subunit"/>
</dbReference>